<dbReference type="EnsemblMetazoa" id="AAEL005615-RB">
    <property type="protein sequence ID" value="AAEL005615-PB"/>
    <property type="gene ID" value="AAEL005615"/>
</dbReference>
<reference evidence="2" key="2">
    <citation type="submission" date="2022-10" db="UniProtKB">
        <authorList>
            <consortium name="EnsemblMetazoa"/>
        </authorList>
    </citation>
    <scope>IDENTIFICATION</scope>
    <source>
        <strain evidence="2">LVP_AGWG</strain>
    </source>
</reference>
<dbReference type="AlphaFoldDB" id="A0A903U4V6"/>
<keyword evidence="1" id="KW-0812">Transmembrane</keyword>
<keyword evidence="1" id="KW-0472">Membrane</keyword>
<gene>
    <name evidence="2" type="primary">5566746</name>
</gene>
<feature type="transmembrane region" description="Helical" evidence="1">
    <location>
        <begin position="26"/>
        <end position="48"/>
    </location>
</feature>
<feature type="transmembrane region" description="Helical" evidence="1">
    <location>
        <begin position="86"/>
        <end position="105"/>
    </location>
</feature>
<feature type="transmembrane region" description="Helical" evidence="1">
    <location>
        <begin position="150"/>
        <end position="171"/>
    </location>
</feature>
<feature type="transmembrane region" description="Helical" evidence="1">
    <location>
        <begin position="530"/>
        <end position="554"/>
    </location>
</feature>
<feature type="transmembrane region" description="Helical" evidence="1">
    <location>
        <begin position="503"/>
        <end position="524"/>
    </location>
</feature>
<dbReference type="InterPro" id="IPR036259">
    <property type="entry name" value="MFS_trans_sf"/>
</dbReference>
<keyword evidence="3" id="KW-1185">Reference proteome</keyword>
<evidence type="ECO:0000313" key="3">
    <source>
        <dbReference type="Proteomes" id="UP000008820"/>
    </source>
</evidence>
<feature type="transmembrane region" description="Helical" evidence="1">
    <location>
        <begin position="177"/>
        <end position="200"/>
    </location>
</feature>
<dbReference type="OrthoDB" id="7879471at2759"/>
<feature type="transmembrane region" description="Helical" evidence="1">
    <location>
        <begin position="54"/>
        <end position="74"/>
    </location>
</feature>
<feature type="transmembrane region" description="Helical" evidence="1">
    <location>
        <begin position="465"/>
        <end position="482"/>
    </location>
</feature>
<feature type="transmembrane region" description="Helical" evidence="1">
    <location>
        <begin position="368"/>
        <end position="388"/>
    </location>
</feature>
<keyword evidence="1" id="KW-1133">Transmembrane helix</keyword>
<feature type="transmembrane region" description="Helical" evidence="1">
    <location>
        <begin position="441"/>
        <end position="459"/>
    </location>
</feature>
<feature type="transmembrane region" description="Helical" evidence="1">
    <location>
        <begin position="408"/>
        <end position="429"/>
    </location>
</feature>
<proteinExistence type="predicted"/>
<sequence length="555" mass="63274">MEAFINEMVEPRVLDLLVLILPKWKLLVYIFMMNVIIFSPIYFFGVILIDNVELQLICPSALLYGFNLIHRALFVRHNLNNTRSMLGGIGLLCVGVSSSGLVAMYSDDRGTNQAIVLLYSVVGGYGYHLVFSKMWKVLAKIFNAKTEMFVIKFLHSFGQAMTSMFLLVIFHCPWKDYIFGALLALLGGVLLNLVPIAILIEKEKNFLKLDQDSFVKITEKGNESFYNDVAKNFTGFEAAFPVQTTTEAEQMSMMSWKNPANYSRHEELEIPVLLEGDCDDDLLNREGKCYNHDGVEILEIIIEEEEDSVSEIGEVIVNVQPVKAADKTKWLTLSQILIAIAKLYHGIQMRQNFNARIVKSLRYSVKEIRFYSCLLLKSTDMCIFVLFLTVLPRFMSHHYYSRGKPRQMLLLSLVIISSSWATFSLLLLWCDIKLRKQQDKLLIFSILFKAFGYFCVYSTKSSFWTVSGCILIGVGHAIACSYQDLVIKRKFNARQWSLVKGSLCLLSGLLVVATASLTNVAYIYCRIDNVLLTLLLLYCFSGSVWLVCNFRIIFR</sequence>
<evidence type="ECO:0000256" key="1">
    <source>
        <dbReference type="SAM" id="Phobius"/>
    </source>
</evidence>
<feature type="transmembrane region" description="Helical" evidence="1">
    <location>
        <begin position="111"/>
        <end position="130"/>
    </location>
</feature>
<reference evidence="2 3" key="1">
    <citation type="submission" date="2017-06" db="EMBL/GenBank/DDBJ databases">
        <title>Aedes aegypti genome working group (AGWG) sequencing and assembly.</title>
        <authorList>
            <consortium name="Aedes aegypti Genome Working Group (AGWG)"/>
            <person name="Matthews B.J."/>
        </authorList>
    </citation>
    <scope>NUCLEOTIDE SEQUENCE [LARGE SCALE GENOMIC DNA]</scope>
    <source>
        <strain evidence="2 3">LVP_AGWG</strain>
    </source>
</reference>
<name>A0A903U4V6_AEDAE</name>
<organism evidence="2 3">
    <name type="scientific">Aedes aegypti</name>
    <name type="common">Yellowfever mosquito</name>
    <name type="synonym">Culex aegypti</name>
    <dbReference type="NCBI Taxonomy" id="7159"/>
    <lineage>
        <taxon>Eukaryota</taxon>
        <taxon>Metazoa</taxon>
        <taxon>Ecdysozoa</taxon>
        <taxon>Arthropoda</taxon>
        <taxon>Hexapoda</taxon>
        <taxon>Insecta</taxon>
        <taxon>Pterygota</taxon>
        <taxon>Neoptera</taxon>
        <taxon>Endopterygota</taxon>
        <taxon>Diptera</taxon>
        <taxon>Nematocera</taxon>
        <taxon>Culicoidea</taxon>
        <taxon>Culicidae</taxon>
        <taxon>Culicinae</taxon>
        <taxon>Aedini</taxon>
        <taxon>Aedes</taxon>
        <taxon>Stegomyia</taxon>
    </lineage>
</organism>
<evidence type="ECO:0000313" key="2">
    <source>
        <dbReference type="EnsemblMetazoa" id="AAEL005615-PB"/>
    </source>
</evidence>
<dbReference type="Proteomes" id="UP000008820">
    <property type="component" value="Chromosome 1"/>
</dbReference>
<dbReference type="SUPFAM" id="SSF103473">
    <property type="entry name" value="MFS general substrate transporter"/>
    <property type="match status" value="1"/>
</dbReference>
<accession>A0A903U4V6</accession>
<protein>
    <submittedName>
        <fullName evidence="2">Uncharacterized protein</fullName>
    </submittedName>
</protein>